<dbReference type="PANTHER" id="PTHR11236">
    <property type="entry name" value="AMINOBENZOATE/ANTHRANILATE SYNTHASE"/>
    <property type="match status" value="1"/>
</dbReference>
<comment type="pathway">
    <text evidence="1">Amino-acid biosynthesis; L-tryptophan biosynthesis; L-tryptophan from chorismate: step 1/5.</text>
</comment>
<dbReference type="KEGG" id="pdl:Pyrde_0935"/>
<keyword evidence="4" id="KW-0028">Amino-acid biosynthesis</keyword>
<dbReference type="SUPFAM" id="SSF56322">
    <property type="entry name" value="ADC synthase"/>
    <property type="match status" value="1"/>
</dbReference>
<evidence type="ECO:0000256" key="5">
    <source>
        <dbReference type="ARBA" id="ARBA00047683"/>
    </source>
</evidence>
<dbReference type="OrthoDB" id="25514at2157"/>
<dbReference type="InterPro" id="IPR019999">
    <property type="entry name" value="Anth_synth_I-like"/>
</dbReference>
<name>A0A0P0N3T3_9CREN</name>
<dbReference type="Pfam" id="PF00425">
    <property type="entry name" value="Chorismate_bind"/>
    <property type="match status" value="1"/>
</dbReference>
<gene>
    <name evidence="7" type="ORF">Pyrde_0935</name>
</gene>
<comment type="similarity">
    <text evidence="2">Belongs to the anthranilate synthase component I family.</text>
</comment>
<dbReference type="AlphaFoldDB" id="A0A0P0N3T3"/>
<protein>
    <recommendedName>
        <fullName evidence="3">anthranilate synthase</fullName>
        <ecNumber evidence="3">4.1.3.27</ecNumber>
    </recommendedName>
</protein>
<dbReference type="STRING" id="1273541.Pyrde_0935"/>
<evidence type="ECO:0000313" key="7">
    <source>
        <dbReference type="EMBL" id="ALL00983.1"/>
    </source>
</evidence>
<evidence type="ECO:0000259" key="6">
    <source>
        <dbReference type="Pfam" id="PF00425"/>
    </source>
</evidence>
<reference evidence="7 8" key="1">
    <citation type="submission" date="2015-10" db="EMBL/GenBank/DDBJ databases">
        <title>Complete genome sequence of hyperthermophilic archaeon Pyrodictium delaneyi Su06.</title>
        <authorList>
            <person name="Jung J.-H."/>
            <person name="Lin J."/>
            <person name="Holden J.F."/>
            <person name="Park C.-S."/>
        </authorList>
    </citation>
    <scope>NUCLEOTIDE SEQUENCE [LARGE SCALE GENOMIC DNA]</scope>
    <source>
        <strain evidence="7 8">Su06</strain>
    </source>
</reference>
<dbReference type="RefSeq" id="WP_055408668.1">
    <property type="nucleotide sequence ID" value="NZ_CP013011.1"/>
</dbReference>
<sequence>MQLADFMWQDCRRIPLSKAPESRRLAAWAEERTGYVALLESGSGPSEKARYTIVAYGARQVVEEYNPLEAYNALRRVAGSECTSIPCRNMVFGVVGYEAVAAAEPWLAPILKQHSWPVVAVFEPETLVVYDNARGHVTICPGDAEIGEQSIDGWVRARGPVEETPRQAFEAWVREAIELLARGEFLQVVLSRLERYEYKGRPIALYSRLADGNPSPYMFYMRLGERWIAGSSPELLVRMENGRLETHPIAGTRPRGKTPEEDLALEEELLRDEKEQAEHLMLVDLARNDLGRYAAPGTVRVTRFMDIEKYSAVQHIVSRVEAVALPGVDYATVLAAVNPAGTVSGAPKPRAMETIARLEDSPRGPYAGAAGVYAGYAGETAIVIRSIWSIDDSTVETRAGAGIVYDSRPEREYMETHHKLAAIRRALGVE</sequence>
<feature type="domain" description="Chorismate-utilising enzyme C-terminal" evidence="6">
    <location>
        <begin position="166"/>
        <end position="419"/>
    </location>
</feature>
<comment type="catalytic activity">
    <reaction evidence="5">
        <text>chorismate + L-glutamine = anthranilate + pyruvate + L-glutamate + H(+)</text>
        <dbReference type="Rhea" id="RHEA:21732"/>
        <dbReference type="ChEBI" id="CHEBI:15361"/>
        <dbReference type="ChEBI" id="CHEBI:15378"/>
        <dbReference type="ChEBI" id="CHEBI:16567"/>
        <dbReference type="ChEBI" id="CHEBI:29748"/>
        <dbReference type="ChEBI" id="CHEBI:29985"/>
        <dbReference type="ChEBI" id="CHEBI:58359"/>
        <dbReference type="EC" id="4.1.3.27"/>
    </reaction>
</comment>
<proteinExistence type="inferred from homology"/>
<dbReference type="GO" id="GO:0004049">
    <property type="term" value="F:anthranilate synthase activity"/>
    <property type="evidence" value="ECO:0007669"/>
    <property type="project" value="UniProtKB-EC"/>
</dbReference>
<keyword evidence="4" id="KW-0822">Tryptophan biosynthesis</keyword>
<keyword evidence="4" id="KW-0057">Aromatic amino acid biosynthesis</keyword>
<dbReference type="Proteomes" id="UP000058613">
    <property type="component" value="Chromosome"/>
</dbReference>
<dbReference type="InterPro" id="IPR015890">
    <property type="entry name" value="Chorismate_C"/>
</dbReference>
<dbReference type="GeneID" id="26099274"/>
<dbReference type="PANTHER" id="PTHR11236:SF9">
    <property type="entry name" value="ANTHRANILATE SYNTHASE COMPONENT 1"/>
    <property type="match status" value="1"/>
</dbReference>
<dbReference type="EMBL" id="CP013011">
    <property type="protein sequence ID" value="ALL00983.1"/>
    <property type="molecule type" value="Genomic_DNA"/>
</dbReference>
<evidence type="ECO:0000313" key="8">
    <source>
        <dbReference type="Proteomes" id="UP000058613"/>
    </source>
</evidence>
<evidence type="ECO:0000256" key="4">
    <source>
        <dbReference type="ARBA" id="ARBA00022822"/>
    </source>
</evidence>
<dbReference type="InterPro" id="IPR005801">
    <property type="entry name" value="ADC_synthase"/>
</dbReference>
<dbReference type="GO" id="GO:0000162">
    <property type="term" value="P:L-tryptophan biosynthetic process"/>
    <property type="evidence" value="ECO:0007669"/>
    <property type="project" value="UniProtKB-UniPathway"/>
</dbReference>
<dbReference type="PRINTS" id="PR00095">
    <property type="entry name" value="ANTSNTHASEI"/>
</dbReference>
<dbReference type="EC" id="4.1.3.27" evidence="3"/>
<dbReference type="PATRIC" id="fig|1273541.4.peg.1009"/>
<organism evidence="7 8">
    <name type="scientific">Pyrodictium delaneyi</name>
    <dbReference type="NCBI Taxonomy" id="1273541"/>
    <lineage>
        <taxon>Archaea</taxon>
        <taxon>Thermoproteota</taxon>
        <taxon>Thermoprotei</taxon>
        <taxon>Desulfurococcales</taxon>
        <taxon>Pyrodictiaceae</taxon>
        <taxon>Pyrodictium</taxon>
    </lineage>
</organism>
<evidence type="ECO:0000256" key="2">
    <source>
        <dbReference type="ARBA" id="ARBA00009562"/>
    </source>
</evidence>
<evidence type="ECO:0000256" key="3">
    <source>
        <dbReference type="ARBA" id="ARBA00012266"/>
    </source>
</evidence>
<dbReference type="Gene3D" id="3.60.120.10">
    <property type="entry name" value="Anthranilate synthase"/>
    <property type="match status" value="1"/>
</dbReference>
<accession>A0A0P0N3T3</accession>
<dbReference type="UniPathway" id="UPA00035">
    <property type="reaction ID" value="UER00040"/>
</dbReference>
<evidence type="ECO:0000256" key="1">
    <source>
        <dbReference type="ARBA" id="ARBA00004873"/>
    </source>
</evidence>